<dbReference type="InterPro" id="IPR023299">
    <property type="entry name" value="ATPase_P-typ_cyto_dom_N"/>
</dbReference>
<keyword evidence="10" id="KW-1003">Cell membrane</keyword>
<evidence type="ECO:0000256" key="10">
    <source>
        <dbReference type="RuleBase" id="RU362081"/>
    </source>
</evidence>
<evidence type="ECO:0000256" key="1">
    <source>
        <dbReference type="ARBA" id="ARBA00004370"/>
    </source>
</evidence>
<keyword evidence="7 10" id="KW-0472">Membrane</keyword>
<comment type="subcellular location">
    <subcellularLocation>
        <location evidence="10">Cell membrane</location>
    </subcellularLocation>
    <subcellularLocation>
        <location evidence="1">Membrane</location>
    </subcellularLocation>
</comment>
<dbReference type="PANTHER" id="PTHR48085:SF5">
    <property type="entry name" value="CADMIUM_ZINC-TRANSPORTING ATPASE HMA4-RELATED"/>
    <property type="match status" value="1"/>
</dbReference>
<feature type="transmembrane region" description="Helical" evidence="10">
    <location>
        <begin position="48"/>
        <end position="64"/>
    </location>
</feature>
<dbReference type="Gene3D" id="2.70.150.10">
    <property type="entry name" value="Calcium-transporting ATPase, cytoplasmic transduction domain A"/>
    <property type="match status" value="1"/>
</dbReference>
<comment type="similarity">
    <text evidence="2 10">Belongs to the cation transport ATPase (P-type) (TC 3.A.3) family. Type IB subfamily.</text>
</comment>
<dbReference type="InterPro" id="IPR036412">
    <property type="entry name" value="HAD-like_sf"/>
</dbReference>
<dbReference type="InterPro" id="IPR059000">
    <property type="entry name" value="ATPase_P-type_domA"/>
</dbReference>
<dbReference type="PRINTS" id="PR00941">
    <property type="entry name" value="CDATPASE"/>
</dbReference>
<keyword evidence="5" id="KW-1278">Translocase</keyword>
<dbReference type="PROSITE" id="PS00154">
    <property type="entry name" value="ATPASE_E1_E2"/>
    <property type="match status" value="1"/>
</dbReference>
<accession>A0A0S4KU23</accession>
<evidence type="ECO:0000256" key="3">
    <source>
        <dbReference type="ARBA" id="ARBA00022692"/>
    </source>
</evidence>
<dbReference type="SFLD" id="SFLDG00002">
    <property type="entry name" value="C1.7:_P-type_atpase_like"/>
    <property type="match status" value="1"/>
</dbReference>
<evidence type="ECO:0000256" key="5">
    <source>
        <dbReference type="ARBA" id="ARBA00022967"/>
    </source>
</evidence>
<dbReference type="GO" id="GO:0016887">
    <property type="term" value="F:ATP hydrolysis activity"/>
    <property type="evidence" value="ECO:0007669"/>
    <property type="project" value="InterPro"/>
</dbReference>
<proteinExistence type="inferred from homology"/>
<organism evidence="12 13">
    <name type="scientific">Candidatus Nitrospira inopinata</name>
    <dbReference type="NCBI Taxonomy" id="1715989"/>
    <lineage>
        <taxon>Bacteria</taxon>
        <taxon>Pseudomonadati</taxon>
        <taxon>Nitrospirota</taxon>
        <taxon>Nitrospiria</taxon>
        <taxon>Nitrospirales</taxon>
        <taxon>Nitrospiraceae</taxon>
        <taxon>Nitrospira</taxon>
    </lineage>
</organism>
<feature type="transmembrane region" description="Helical" evidence="10">
    <location>
        <begin position="590"/>
        <end position="615"/>
    </location>
</feature>
<dbReference type="Pfam" id="PF00122">
    <property type="entry name" value="E1-E2_ATPase"/>
    <property type="match status" value="1"/>
</dbReference>
<feature type="domain" description="P-type ATPase A" evidence="11">
    <location>
        <begin position="129"/>
        <end position="229"/>
    </location>
</feature>
<feature type="transmembrane region" description="Helical" evidence="10">
    <location>
        <begin position="20"/>
        <end position="41"/>
    </location>
</feature>
<dbReference type="PRINTS" id="PR00119">
    <property type="entry name" value="CATATPASE"/>
</dbReference>
<dbReference type="InterPro" id="IPR008250">
    <property type="entry name" value="ATPase_P-typ_transduc_dom_A_sf"/>
</dbReference>
<dbReference type="InterPro" id="IPR018303">
    <property type="entry name" value="ATPase_P-typ_P_site"/>
</dbReference>
<evidence type="ECO:0000313" key="13">
    <source>
        <dbReference type="Proteomes" id="UP000066284"/>
    </source>
</evidence>
<dbReference type="InterPro" id="IPR023298">
    <property type="entry name" value="ATPase_P-typ_TM_dom_sf"/>
</dbReference>
<feature type="transmembrane region" description="Helical" evidence="10">
    <location>
        <begin position="76"/>
        <end position="95"/>
    </location>
</feature>
<keyword evidence="13" id="KW-1185">Reference proteome</keyword>
<evidence type="ECO:0000256" key="9">
    <source>
        <dbReference type="ARBA" id="ARBA00047308"/>
    </source>
</evidence>
<dbReference type="InterPro" id="IPR044492">
    <property type="entry name" value="P_typ_ATPase_HD_dom"/>
</dbReference>
<evidence type="ECO:0000259" key="11">
    <source>
        <dbReference type="Pfam" id="PF00122"/>
    </source>
</evidence>
<dbReference type="NCBIfam" id="TIGR01494">
    <property type="entry name" value="ATPase_P-type"/>
    <property type="match status" value="1"/>
</dbReference>
<dbReference type="Pfam" id="PF00702">
    <property type="entry name" value="Hydrolase"/>
    <property type="match status" value="1"/>
</dbReference>
<evidence type="ECO:0000256" key="6">
    <source>
        <dbReference type="ARBA" id="ARBA00022989"/>
    </source>
</evidence>
<sequence>MMDKEHEGGFAGSWWQYPVLRNALIAGMLAGVGFALAHLGVVSERTEALFYFVAIPLGGYHWGWEALESLIHERVIGIDFLMLAATVGSGILGLWDEAAFLVFLYGSAEGLEEYTYARTRSAIRALLDLAPKEAHVLRNGQEVTIPAEALQVGDRFLARPGETIPTDGVIRIGNSSLDEAAVTGESIPVDKVPGMKVFAGTLNRQGLLEIEATASFQDNTLAKIIHLVEAAQERKGQAQQWIERFGRRYSPAVLLVSVGFLLVPWLFGLPLEDWAERAVVLLVAAAPCALVMSTPVATAAAIGWAGKHGILIKGGVHLEHLGSIRVAAFDKTGTLTAGKPVVTDLITLNGSPGELLAVAAGIEHGSEHPLARAVLEKARAEGLALRSMQEFEALTGVGATAVSSDGMRWYVGSPALFEELGIPLDAVREKVQTQQAQGKTVVLVGANHNLYGLLILQDRVRDGARDVIDDLRRLGIRTVMLTGDNASTARTVAESLGLDDSLADLKPEDKVEAVKELERCYGPVLMVGDGINDAPALAAATCGVAMGAAGSDAAIEAADVALMADDLAKVPEVLRLGQTARRISWENITFSLLLLAMLIPLAVSGFLSVALVVLIHELSELLAVANGLRVGWRGAVS</sequence>
<dbReference type="GO" id="GO:0046872">
    <property type="term" value="F:metal ion binding"/>
    <property type="evidence" value="ECO:0007669"/>
    <property type="project" value="UniProtKB-KW"/>
</dbReference>
<dbReference type="AlphaFoldDB" id="A0A0S4KU23"/>
<dbReference type="InterPro" id="IPR023214">
    <property type="entry name" value="HAD_sf"/>
</dbReference>
<keyword evidence="12" id="KW-0378">Hydrolase</keyword>
<dbReference type="GO" id="GO:0016463">
    <property type="term" value="F:P-type zinc transporter activity"/>
    <property type="evidence" value="ECO:0007669"/>
    <property type="project" value="UniProtKB-EC"/>
</dbReference>
<dbReference type="InterPro" id="IPR027256">
    <property type="entry name" value="P-typ_ATPase_IB"/>
</dbReference>
<comment type="catalytic activity">
    <reaction evidence="9">
        <text>Zn(2+)(in) + ATP + H2O = Zn(2+)(out) + ADP + phosphate + H(+)</text>
        <dbReference type="Rhea" id="RHEA:20621"/>
        <dbReference type="ChEBI" id="CHEBI:15377"/>
        <dbReference type="ChEBI" id="CHEBI:15378"/>
        <dbReference type="ChEBI" id="CHEBI:29105"/>
        <dbReference type="ChEBI" id="CHEBI:30616"/>
        <dbReference type="ChEBI" id="CHEBI:43474"/>
        <dbReference type="ChEBI" id="CHEBI:456216"/>
        <dbReference type="EC" id="7.2.2.12"/>
    </reaction>
</comment>
<dbReference type="Gene3D" id="3.40.1110.10">
    <property type="entry name" value="Calcium-transporting ATPase, cytoplasmic domain N"/>
    <property type="match status" value="1"/>
</dbReference>
<feature type="transmembrane region" description="Helical" evidence="10">
    <location>
        <begin position="279"/>
        <end position="304"/>
    </location>
</feature>
<evidence type="ECO:0000256" key="4">
    <source>
        <dbReference type="ARBA" id="ARBA00022723"/>
    </source>
</evidence>
<evidence type="ECO:0000256" key="8">
    <source>
        <dbReference type="ARBA" id="ARBA00039097"/>
    </source>
</evidence>
<dbReference type="EMBL" id="LN885086">
    <property type="protein sequence ID" value="CUQ67932.1"/>
    <property type="molecule type" value="Genomic_DNA"/>
</dbReference>
<keyword evidence="3 10" id="KW-0812">Transmembrane</keyword>
<keyword evidence="10" id="KW-0547">Nucleotide-binding</keyword>
<dbReference type="EC" id="7.2.2.12" evidence="8"/>
<dbReference type="STRING" id="1715989.NITINOP_2960"/>
<keyword evidence="4 10" id="KW-0479">Metal-binding</keyword>
<protein>
    <recommendedName>
        <fullName evidence="8">P-type Zn(2+) transporter</fullName>
        <ecNumber evidence="8">7.2.2.12</ecNumber>
    </recommendedName>
</protein>
<dbReference type="Gene3D" id="3.40.50.1000">
    <property type="entry name" value="HAD superfamily/HAD-like"/>
    <property type="match status" value="1"/>
</dbReference>
<evidence type="ECO:0000256" key="7">
    <source>
        <dbReference type="ARBA" id="ARBA00023136"/>
    </source>
</evidence>
<reference evidence="13" key="1">
    <citation type="submission" date="2015-09" db="EMBL/GenBank/DDBJ databases">
        <authorList>
            <person name="Daims H."/>
        </authorList>
    </citation>
    <scope>NUCLEOTIDE SEQUENCE [LARGE SCALE GENOMIC DNA]</scope>
</reference>
<dbReference type="GO" id="GO:0005886">
    <property type="term" value="C:plasma membrane"/>
    <property type="evidence" value="ECO:0007669"/>
    <property type="project" value="UniProtKB-SubCell"/>
</dbReference>
<dbReference type="SFLD" id="SFLDS00003">
    <property type="entry name" value="Haloacid_Dehalogenase"/>
    <property type="match status" value="1"/>
</dbReference>
<dbReference type="InterPro" id="IPR051014">
    <property type="entry name" value="Cation_Transport_ATPase_IB"/>
</dbReference>
<dbReference type="InterPro" id="IPR001757">
    <property type="entry name" value="P_typ_ATPase"/>
</dbReference>
<dbReference type="SUPFAM" id="SSF56784">
    <property type="entry name" value="HAD-like"/>
    <property type="match status" value="1"/>
</dbReference>
<dbReference type="GO" id="GO:0005524">
    <property type="term" value="F:ATP binding"/>
    <property type="evidence" value="ECO:0007669"/>
    <property type="project" value="UniProtKB-UniRule"/>
</dbReference>
<evidence type="ECO:0000313" key="12">
    <source>
        <dbReference type="EMBL" id="CUQ67932.1"/>
    </source>
</evidence>
<name>A0A0S4KU23_9BACT</name>
<dbReference type="Proteomes" id="UP000066284">
    <property type="component" value="Chromosome 1"/>
</dbReference>
<dbReference type="SUPFAM" id="SSF81653">
    <property type="entry name" value="Calcium ATPase, transduction domain A"/>
    <property type="match status" value="1"/>
</dbReference>
<dbReference type="PANTHER" id="PTHR48085">
    <property type="entry name" value="CADMIUM/ZINC-TRANSPORTING ATPASE HMA2-RELATED"/>
    <property type="match status" value="1"/>
</dbReference>
<keyword evidence="6 10" id="KW-1133">Transmembrane helix</keyword>
<dbReference type="SFLD" id="SFLDF00027">
    <property type="entry name" value="p-type_atpase"/>
    <property type="match status" value="1"/>
</dbReference>
<feature type="transmembrane region" description="Helical" evidence="10">
    <location>
        <begin position="249"/>
        <end position="267"/>
    </location>
</feature>
<evidence type="ECO:0000256" key="2">
    <source>
        <dbReference type="ARBA" id="ARBA00006024"/>
    </source>
</evidence>
<keyword evidence="10" id="KW-0067">ATP-binding</keyword>
<dbReference type="KEGG" id="nio:NITINOP_2960"/>
<gene>
    <name evidence="12" type="primary">cadA</name>
    <name evidence="12" type="ORF">NITINOP_2960</name>
</gene>
<dbReference type="NCBIfam" id="TIGR01525">
    <property type="entry name" value="ATPase-IB_hvy"/>
    <property type="match status" value="1"/>
</dbReference>
<dbReference type="SUPFAM" id="SSF81665">
    <property type="entry name" value="Calcium ATPase, transmembrane domain M"/>
    <property type="match status" value="1"/>
</dbReference>
<dbReference type="FunFam" id="2.70.150.10:FF:000002">
    <property type="entry name" value="Copper-transporting ATPase 1, putative"/>
    <property type="match status" value="1"/>
</dbReference>